<accession>A0A1J1J196</accession>
<dbReference type="AlphaFoldDB" id="A0A1J1J196"/>
<evidence type="ECO:0000256" key="1">
    <source>
        <dbReference type="SAM" id="Phobius"/>
    </source>
</evidence>
<gene>
    <name evidence="2" type="ORF">CLUMA_CG018604</name>
</gene>
<proteinExistence type="predicted"/>
<keyword evidence="1" id="KW-1133">Transmembrane helix</keyword>
<dbReference type="EMBL" id="CVRI01000064">
    <property type="protein sequence ID" value="CRL05540.1"/>
    <property type="molecule type" value="Genomic_DNA"/>
</dbReference>
<reference evidence="2 3" key="1">
    <citation type="submission" date="2015-04" db="EMBL/GenBank/DDBJ databases">
        <authorList>
            <person name="Syromyatnikov M.Y."/>
            <person name="Popov V.N."/>
        </authorList>
    </citation>
    <scope>NUCLEOTIDE SEQUENCE [LARGE SCALE GENOMIC DNA]</scope>
</reference>
<sequence>MKKEFQEGIGVSGTFHDPLNMKPYKWSLFECQIFIFIFFPFTLPFGFVSHLLVKVMVVKGAVFSSSPRDKLIN</sequence>
<evidence type="ECO:0000313" key="3">
    <source>
        <dbReference type="Proteomes" id="UP000183832"/>
    </source>
</evidence>
<keyword evidence="3" id="KW-1185">Reference proteome</keyword>
<feature type="transmembrane region" description="Helical" evidence="1">
    <location>
        <begin position="33"/>
        <end position="53"/>
    </location>
</feature>
<name>A0A1J1J196_9DIPT</name>
<evidence type="ECO:0000313" key="2">
    <source>
        <dbReference type="EMBL" id="CRL05540.1"/>
    </source>
</evidence>
<keyword evidence="1" id="KW-0472">Membrane</keyword>
<protein>
    <submittedName>
        <fullName evidence="2">CLUMA_CG018604, isoform A</fullName>
    </submittedName>
</protein>
<keyword evidence="1" id="KW-0812">Transmembrane</keyword>
<organism evidence="2 3">
    <name type="scientific">Clunio marinus</name>
    <dbReference type="NCBI Taxonomy" id="568069"/>
    <lineage>
        <taxon>Eukaryota</taxon>
        <taxon>Metazoa</taxon>
        <taxon>Ecdysozoa</taxon>
        <taxon>Arthropoda</taxon>
        <taxon>Hexapoda</taxon>
        <taxon>Insecta</taxon>
        <taxon>Pterygota</taxon>
        <taxon>Neoptera</taxon>
        <taxon>Endopterygota</taxon>
        <taxon>Diptera</taxon>
        <taxon>Nematocera</taxon>
        <taxon>Chironomoidea</taxon>
        <taxon>Chironomidae</taxon>
        <taxon>Clunio</taxon>
    </lineage>
</organism>
<dbReference type="Proteomes" id="UP000183832">
    <property type="component" value="Unassembled WGS sequence"/>
</dbReference>